<accession>A0ABZ2ZT71</accession>
<sequence>MTVYNQQPRPRVLFEALPEELAREMAELVPTSRIVAAGEEVADSEFDLVVTQSKSAANRRTHMHVLAFGSSLLDPVPFPAGLPGGPLVPKRQARTLATESSIAPSIDADLQGLLERTVIANIPAGEKMGWRFSSLAEGRYKPLVHLGTEKIPYALMWNRSGGLKTACSLVLPQETTDHRAWLAWFLRELTNVDPDTFPHDIDWRSARTWATARTLELHSNLAELRQERTVILAKMDQGILEAETSLEHALAEDALESHRLLTADGIELENAVEAALKELGFTVANMDDHHDATTKAKLEDLRVTDDLDPGWLSLVEIKGYAKGAKANDVTQIIGRPMRSFLLEAGREPSSVWHIVNPQRNIDPSSRNDAIPNDLDLQALTDADGALIETRQLFLALRDVQSGQVKAPEVRDSMKAARTRWNYRKVDTKATVRCSTAKN</sequence>
<keyword evidence="2" id="KW-1185">Reference proteome</keyword>
<evidence type="ECO:0000313" key="2">
    <source>
        <dbReference type="Proteomes" id="UP001448858"/>
    </source>
</evidence>
<evidence type="ECO:0000313" key="1">
    <source>
        <dbReference type="EMBL" id="WZP15373.1"/>
    </source>
</evidence>
<reference evidence="1 2" key="1">
    <citation type="submission" date="2024-04" db="EMBL/GenBank/DDBJ databases">
        <title>Arthrobacter sp. from Plains bison fecal sample.</title>
        <authorList>
            <person name="Ruzzini A."/>
        </authorList>
    </citation>
    <scope>NUCLEOTIDE SEQUENCE [LARGE SCALE GENOMIC DNA]</scope>
    <source>
        <strain evidence="1 2">EINP1</strain>
    </source>
</reference>
<organism evidence="1 2">
    <name type="scientific">Arthrobacter citreus</name>
    <dbReference type="NCBI Taxonomy" id="1670"/>
    <lineage>
        <taxon>Bacteria</taxon>
        <taxon>Bacillati</taxon>
        <taxon>Actinomycetota</taxon>
        <taxon>Actinomycetes</taxon>
        <taxon>Micrococcales</taxon>
        <taxon>Micrococcaceae</taxon>
        <taxon>Arthrobacter</taxon>
    </lineage>
</organism>
<evidence type="ECO:0008006" key="3">
    <source>
        <dbReference type="Google" id="ProtNLM"/>
    </source>
</evidence>
<gene>
    <name evidence="1" type="ORF">AAE021_14565</name>
</gene>
<dbReference type="Proteomes" id="UP001448858">
    <property type="component" value="Chromosome"/>
</dbReference>
<proteinExistence type="predicted"/>
<dbReference type="EMBL" id="CP151657">
    <property type="protein sequence ID" value="WZP15373.1"/>
    <property type="molecule type" value="Genomic_DNA"/>
</dbReference>
<dbReference type="RefSeq" id="WP_342023038.1">
    <property type="nucleotide sequence ID" value="NZ_CP151657.1"/>
</dbReference>
<name>A0ABZ2ZT71_9MICC</name>
<protein>
    <recommendedName>
        <fullName evidence="3">Restriction endonuclease</fullName>
    </recommendedName>
</protein>